<dbReference type="EMBL" id="SRLO01001369">
    <property type="protein sequence ID" value="TNN38465.1"/>
    <property type="molecule type" value="Genomic_DNA"/>
</dbReference>
<sequence>MLPQQLTQEGQRTNRELGDPSAAFSSGFQRRILDHRKCRILGKVEEFLQTPTSHNGAETQIRHLIAVGPRGEFTGAPRAFVTRGDNNPECAEHLLKPPKPAALEAEELTHKPPNDEEIIQLLGDNTDHGPGRCAAIGPDARP</sequence>
<dbReference type="Proteomes" id="UP000314294">
    <property type="component" value="Unassembled WGS sequence"/>
</dbReference>
<evidence type="ECO:0000256" key="1">
    <source>
        <dbReference type="SAM" id="MobiDB-lite"/>
    </source>
</evidence>
<keyword evidence="3" id="KW-1185">Reference proteome</keyword>
<feature type="compositionally biased region" description="Polar residues" evidence="1">
    <location>
        <begin position="1"/>
        <end position="11"/>
    </location>
</feature>
<name>A0A4Z2FC25_9TELE</name>
<comment type="caution">
    <text evidence="2">The sequence shown here is derived from an EMBL/GenBank/DDBJ whole genome shotgun (WGS) entry which is preliminary data.</text>
</comment>
<feature type="region of interest" description="Disordered" evidence="1">
    <location>
        <begin position="122"/>
        <end position="142"/>
    </location>
</feature>
<evidence type="ECO:0000313" key="2">
    <source>
        <dbReference type="EMBL" id="TNN38465.1"/>
    </source>
</evidence>
<proteinExistence type="predicted"/>
<dbReference type="AlphaFoldDB" id="A0A4Z2FC25"/>
<organism evidence="2 3">
    <name type="scientific">Liparis tanakae</name>
    <name type="common">Tanaka's snailfish</name>
    <dbReference type="NCBI Taxonomy" id="230148"/>
    <lineage>
        <taxon>Eukaryota</taxon>
        <taxon>Metazoa</taxon>
        <taxon>Chordata</taxon>
        <taxon>Craniata</taxon>
        <taxon>Vertebrata</taxon>
        <taxon>Euteleostomi</taxon>
        <taxon>Actinopterygii</taxon>
        <taxon>Neopterygii</taxon>
        <taxon>Teleostei</taxon>
        <taxon>Neoteleostei</taxon>
        <taxon>Acanthomorphata</taxon>
        <taxon>Eupercaria</taxon>
        <taxon>Perciformes</taxon>
        <taxon>Cottioidei</taxon>
        <taxon>Cottales</taxon>
        <taxon>Liparidae</taxon>
        <taxon>Liparis</taxon>
    </lineage>
</organism>
<protein>
    <submittedName>
        <fullName evidence="2">Uncharacterized protein</fullName>
    </submittedName>
</protein>
<evidence type="ECO:0000313" key="3">
    <source>
        <dbReference type="Proteomes" id="UP000314294"/>
    </source>
</evidence>
<accession>A0A4Z2FC25</accession>
<gene>
    <name evidence="2" type="ORF">EYF80_051367</name>
</gene>
<reference evidence="2 3" key="1">
    <citation type="submission" date="2019-03" db="EMBL/GenBank/DDBJ databases">
        <title>First draft genome of Liparis tanakae, snailfish: a comprehensive survey of snailfish specific genes.</title>
        <authorList>
            <person name="Kim W."/>
            <person name="Song I."/>
            <person name="Jeong J.-H."/>
            <person name="Kim D."/>
            <person name="Kim S."/>
            <person name="Ryu S."/>
            <person name="Song J.Y."/>
            <person name="Lee S.K."/>
        </authorList>
    </citation>
    <scope>NUCLEOTIDE SEQUENCE [LARGE SCALE GENOMIC DNA]</scope>
    <source>
        <tissue evidence="2">Muscle</tissue>
    </source>
</reference>
<feature type="region of interest" description="Disordered" evidence="1">
    <location>
        <begin position="1"/>
        <end position="23"/>
    </location>
</feature>